<dbReference type="GO" id="GO:0005975">
    <property type="term" value="P:carbohydrate metabolic process"/>
    <property type="evidence" value="ECO:0007669"/>
    <property type="project" value="InterPro"/>
</dbReference>
<dbReference type="Pfam" id="PF20736">
    <property type="entry name" value="Glyco_hydro127M"/>
    <property type="match status" value="1"/>
</dbReference>
<organism evidence="4 5">
    <name type="scientific">Cellulomonas triticagri</name>
    <dbReference type="NCBI Taxonomy" id="2483352"/>
    <lineage>
        <taxon>Bacteria</taxon>
        <taxon>Bacillati</taxon>
        <taxon>Actinomycetota</taxon>
        <taxon>Actinomycetes</taxon>
        <taxon>Micrococcales</taxon>
        <taxon>Cellulomonadaceae</taxon>
        <taxon>Cellulomonas</taxon>
    </lineage>
</organism>
<comment type="caution">
    <text evidence="4">The sequence shown here is derived from an EMBL/GenBank/DDBJ whole genome shotgun (WGS) entry which is preliminary data.</text>
</comment>
<accession>A0A3M2JT87</accession>
<dbReference type="InterPro" id="IPR049046">
    <property type="entry name" value="Beta-AFase-like_GH127_middle"/>
</dbReference>
<feature type="domain" description="Non-reducing end beta-L-arabinofuranosidase-like GH127 catalytic" evidence="1">
    <location>
        <begin position="32"/>
        <end position="424"/>
    </location>
</feature>
<gene>
    <name evidence="4" type="ORF">EBM89_04330</name>
</gene>
<dbReference type="Proteomes" id="UP000269289">
    <property type="component" value="Unassembled WGS sequence"/>
</dbReference>
<evidence type="ECO:0000259" key="1">
    <source>
        <dbReference type="Pfam" id="PF07944"/>
    </source>
</evidence>
<evidence type="ECO:0000313" key="4">
    <source>
        <dbReference type="EMBL" id="RMI13448.1"/>
    </source>
</evidence>
<keyword evidence="5" id="KW-1185">Reference proteome</keyword>
<dbReference type="Pfam" id="PF07944">
    <property type="entry name" value="Beta-AFase-like_GH127_cat"/>
    <property type="match status" value="1"/>
</dbReference>
<evidence type="ECO:0000259" key="3">
    <source>
        <dbReference type="Pfam" id="PF20737"/>
    </source>
</evidence>
<dbReference type="InterPro" id="IPR008928">
    <property type="entry name" value="6-hairpin_glycosidase_sf"/>
</dbReference>
<dbReference type="OrthoDB" id="9757939at2"/>
<sequence>MTDTSTRTDRAAQHGRPVVPSTARWRPLGIADVHLDGGFWGDLQQRNATAMIAHTEHWVERMGWAANFDLAAAGTLPEGRRGREFSDSEIYKLLEAMSWEVGRTGDLDLDRRLRALASRVAAAQEPDGYLSTMFGRPGQGARWSDPEWGHELYCLGHLIQAGVARARTYGDDELVGVAVRAADHVCDVFGPDGRQGVDGHPEIEPALVELYRLTGERRYLDQARLFVERRGHGVLADIELGRSYFQDDEPVRAATTLRGHAVRALYLAAGAADVAVEDGDADLLGAVERQVRSALARRTYLTGGMGAHHEGESFGLDFELPPDRAYAETCAGIGSVMANHRLLLQSGDARHADAVERTLFNVLAASPSAEGTAFFYTNPLQQRVPGEVPDPDVASPRASSSLRAPWFHVSCCPTNVTRTVASLGAYVASSDDDGVQLHQYAAGTVAATLPGGPVRLRVATAYPHDGRVVVSVEEAPDAWTLTLRVPAWAAGATVDDLPVAPGYVAVTGPAAGGQVVLDLPVAPRFTVADPRVDAVRGQVAVEAGPLVYAVESVDLGVDVAQVRVDATRTPRVRDGSVTVRAQVVAVAEEDWPYAGAGATDDGGRAGASVPDAREVPLVAYHAWGNRGPSTMRVWLPVG</sequence>
<dbReference type="InterPro" id="IPR012878">
    <property type="entry name" value="Beta-AFase-like_GH127_cat"/>
</dbReference>
<dbReference type="InterPro" id="IPR049049">
    <property type="entry name" value="Beta-AFase-like_GH127_C"/>
</dbReference>
<evidence type="ECO:0000259" key="2">
    <source>
        <dbReference type="Pfam" id="PF20736"/>
    </source>
</evidence>
<dbReference type="SUPFAM" id="SSF48208">
    <property type="entry name" value="Six-hairpin glycosidases"/>
    <property type="match status" value="1"/>
</dbReference>
<proteinExistence type="predicted"/>
<dbReference type="RefSeq" id="WP_122148229.1">
    <property type="nucleotide sequence ID" value="NZ_RFFI01000015.1"/>
</dbReference>
<dbReference type="GO" id="GO:0016787">
    <property type="term" value="F:hydrolase activity"/>
    <property type="evidence" value="ECO:0007669"/>
    <property type="project" value="UniProtKB-KW"/>
</dbReference>
<feature type="domain" description="Non-reducing end beta-L-arabinofuranosidase-like GH127 C-terminal" evidence="3">
    <location>
        <begin position="523"/>
        <end position="636"/>
    </location>
</feature>
<dbReference type="InterPro" id="IPR049174">
    <property type="entry name" value="Beta-AFase-like"/>
</dbReference>
<dbReference type="PANTHER" id="PTHR43465:SF2">
    <property type="entry name" value="DUF1680 DOMAIN PROTEIN (AFU_ORTHOLOGUE AFUA_1G08910)"/>
    <property type="match status" value="1"/>
</dbReference>
<dbReference type="AlphaFoldDB" id="A0A3M2JT87"/>
<name>A0A3M2JT87_9CELL</name>
<keyword evidence="4" id="KW-0378">Hydrolase</keyword>
<reference evidence="4 5" key="1">
    <citation type="submission" date="2018-10" db="EMBL/GenBank/DDBJ databases">
        <title>Isolation, diversity and antifungal activity of actinobacteria from wheat.</title>
        <authorList>
            <person name="Han C."/>
        </authorList>
    </citation>
    <scope>NUCLEOTIDE SEQUENCE [LARGE SCALE GENOMIC DNA]</scope>
    <source>
        <strain evidence="4 5">NEAU-YY56</strain>
    </source>
</reference>
<dbReference type="EMBL" id="RFFI01000015">
    <property type="protein sequence ID" value="RMI13448.1"/>
    <property type="molecule type" value="Genomic_DNA"/>
</dbReference>
<dbReference type="Pfam" id="PF20737">
    <property type="entry name" value="Glyco_hydro127C"/>
    <property type="match status" value="1"/>
</dbReference>
<feature type="domain" description="Non-reducing end beta-L-arabinofuranosidase-like GH127 middle" evidence="2">
    <location>
        <begin position="435"/>
        <end position="494"/>
    </location>
</feature>
<dbReference type="PANTHER" id="PTHR43465">
    <property type="entry name" value="DUF1680 DOMAIN PROTEIN (AFU_ORTHOLOGUE AFUA_1G08910)"/>
    <property type="match status" value="1"/>
</dbReference>
<evidence type="ECO:0000313" key="5">
    <source>
        <dbReference type="Proteomes" id="UP000269289"/>
    </source>
</evidence>
<protein>
    <submittedName>
        <fullName evidence="4">Glycoside hydrolase family 127 protein</fullName>
    </submittedName>
</protein>